<organism evidence="2 3">
    <name type="scientific">Brettanomyces naardenensis</name>
    <name type="common">Yeast</name>
    <dbReference type="NCBI Taxonomy" id="13370"/>
    <lineage>
        <taxon>Eukaryota</taxon>
        <taxon>Fungi</taxon>
        <taxon>Dikarya</taxon>
        <taxon>Ascomycota</taxon>
        <taxon>Saccharomycotina</taxon>
        <taxon>Pichiomycetes</taxon>
        <taxon>Pichiales</taxon>
        <taxon>Pichiaceae</taxon>
        <taxon>Brettanomyces</taxon>
    </lineage>
</organism>
<dbReference type="EMBL" id="CAACVR010000003">
    <property type="protein sequence ID" value="VEU20292.1"/>
    <property type="molecule type" value="Genomic_DNA"/>
</dbReference>
<protein>
    <submittedName>
        <fullName evidence="2">DEKNAAC101095</fullName>
    </submittedName>
</protein>
<evidence type="ECO:0000313" key="2">
    <source>
        <dbReference type="EMBL" id="VEU20292.1"/>
    </source>
</evidence>
<sequence length="218" mass="24545">MLERIRISLTRLSGKLPDHGIDAQLRSYSNQASTPPPSYFRNGTEPPRTYDQLQAAQFPNPPGGPKSSPQYDNESPVQKYKEISKGVAYLSIAGALIYILLDLKDQLDKAKKQVTFSRKNQKEMLIQMQSYKKKVAQSAIKNTQKHTIIEGKMQMHIALLRQQLIDSGLDPVSIDEALDEFDERVRMATTGNSVTLWVPGESKLKSLIPDPNEYSKKV</sequence>
<dbReference type="Proteomes" id="UP000290900">
    <property type="component" value="Unassembled WGS sequence"/>
</dbReference>
<proteinExistence type="predicted"/>
<dbReference type="OrthoDB" id="3997736at2759"/>
<accession>A0A448YH86</accession>
<feature type="region of interest" description="Disordered" evidence="1">
    <location>
        <begin position="26"/>
        <end position="77"/>
    </location>
</feature>
<feature type="compositionally biased region" description="Polar residues" evidence="1">
    <location>
        <begin position="67"/>
        <end position="76"/>
    </location>
</feature>
<name>A0A448YH86_BRENA</name>
<evidence type="ECO:0000313" key="3">
    <source>
        <dbReference type="Proteomes" id="UP000290900"/>
    </source>
</evidence>
<reference evidence="2 3" key="1">
    <citation type="submission" date="2018-12" db="EMBL/GenBank/DDBJ databases">
        <authorList>
            <person name="Tiukova I."/>
            <person name="Dainat J."/>
        </authorList>
    </citation>
    <scope>NUCLEOTIDE SEQUENCE [LARGE SCALE GENOMIC DNA]</scope>
</reference>
<keyword evidence="3" id="KW-1185">Reference proteome</keyword>
<evidence type="ECO:0000256" key="1">
    <source>
        <dbReference type="SAM" id="MobiDB-lite"/>
    </source>
</evidence>
<dbReference type="InParanoid" id="A0A448YH86"/>
<gene>
    <name evidence="2" type="ORF">BRENAR_LOCUS1027</name>
</gene>
<dbReference type="AlphaFoldDB" id="A0A448YH86"/>